<evidence type="ECO:0000313" key="2">
    <source>
        <dbReference type="Proteomes" id="UP001243846"/>
    </source>
</evidence>
<dbReference type="Proteomes" id="UP001243846">
    <property type="component" value="Unassembled WGS sequence"/>
</dbReference>
<evidence type="ECO:0008006" key="3">
    <source>
        <dbReference type="Google" id="ProtNLM"/>
    </source>
</evidence>
<accession>A0ABT8DF58</accession>
<protein>
    <recommendedName>
        <fullName evidence="3">DUF3606 domain-containing protein</fullName>
    </recommendedName>
</protein>
<gene>
    <name evidence="1" type="ORF">QWZ10_25420</name>
</gene>
<sequence length="53" mass="5931">MTSWDYAAAHPQLTEAEAEDLVRAHGLDPQEAREELGLENFITTAELIGWLGY</sequence>
<reference evidence="2" key="1">
    <citation type="journal article" date="2019" name="Int. J. Syst. Evol. Microbiol.">
        <title>The Global Catalogue of Microorganisms (GCM) 10K type strain sequencing project: providing services to taxonomists for standard genome sequencing and annotation.</title>
        <authorList>
            <consortium name="The Broad Institute Genomics Platform"/>
            <consortium name="The Broad Institute Genome Sequencing Center for Infectious Disease"/>
            <person name="Wu L."/>
            <person name="Ma J."/>
        </authorList>
    </citation>
    <scope>NUCLEOTIDE SEQUENCE [LARGE SCALE GENOMIC DNA]</scope>
    <source>
        <strain evidence="2">CECT 8482</strain>
    </source>
</reference>
<organism evidence="1 2">
    <name type="scientific">Paracoccus cavernae</name>
    <dbReference type="NCBI Taxonomy" id="1571207"/>
    <lineage>
        <taxon>Bacteria</taxon>
        <taxon>Pseudomonadati</taxon>
        <taxon>Pseudomonadota</taxon>
        <taxon>Alphaproteobacteria</taxon>
        <taxon>Rhodobacterales</taxon>
        <taxon>Paracoccaceae</taxon>
        <taxon>Paracoccus</taxon>
    </lineage>
</organism>
<name>A0ABT8DF58_9RHOB</name>
<dbReference type="RefSeq" id="WP_377686388.1">
    <property type="nucleotide sequence ID" value="NZ_JBHMDZ010000015.1"/>
</dbReference>
<dbReference type="EMBL" id="JAUFRC010000004">
    <property type="protein sequence ID" value="MDN3714308.1"/>
    <property type="molecule type" value="Genomic_DNA"/>
</dbReference>
<evidence type="ECO:0000313" key="1">
    <source>
        <dbReference type="EMBL" id="MDN3714308.1"/>
    </source>
</evidence>
<comment type="caution">
    <text evidence="1">The sequence shown here is derived from an EMBL/GenBank/DDBJ whole genome shotgun (WGS) entry which is preliminary data.</text>
</comment>
<keyword evidence="2" id="KW-1185">Reference proteome</keyword>
<proteinExistence type="predicted"/>